<evidence type="ECO:0000313" key="6">
    <source>
        <dbReference type="Proteomes" id="UP000011081"/>
    </source>
</evidence>
<sequence length="100" mass="10935">MKVILASLILNEVGLEITKQSISELIRKAGAEPQEDEVDDFLVKLSGKSIQEAVAEGMGMMQSVESKAGSVVKEEKAEEEEKPKEAPKPADDDVDLFEIF</sequence>
<reference evidence="6" key="1">
    <citation type="submission" date="2011-03" db="EMBL/GenBank/DDBJ databases">
        <title>The genome sequence of Vavraia culicis strain floridensis.</title>
        <authorList>
            <consortium name="The Broad Institute Genome Sequencing Platform"/>
            <person name="Cuomo C."/>
            <person name="Becnel J."/>
            <person name="Sanscrainte N."/>
            <person name="Young S.K."/>
            <person name="Zeng Q."/>
            <person name="Gargeya S."/>
            <person name="Fitzgerald M."/>
            <person name="Haas B."/>
            <person name="Abouelleil A."/>
            <person name="Alvarado L."/>
            <person name="Arachchi H.M."/>
            <person name="Berlin A."/>
            <person name="Chapman S.B."/>
            <person name="Gearin G."/>
            <person name="Goldberg J."/>
            <person name="Griggs A."/>
            <person name="Gujja S."/>
            <person name="Hansen M."/>
            <person name="Heiman D."/>
            <person name="Howarth C."/>
            <person name="Larimer J."/>
            <person name="Lui A."/>
            <person name="MacDonald P.J.P."/>
            <person name="McCowen C."/>
            <person name="Montmayeur A."/>
            <person name="Murphy C."/>
            <person name="Neiman D."/>
            <person name="Pearson M."/>
            <person name="Priest M."/>
            <person name="Roberts A."/>
            <person name="Saif S."/>
            <person name="Shea T."/>
            <person name="Sisk P."/>
            <person name="Stolte C."/>
            <person name="Sykes S."/>
            <person name="Wortman J."/>
            <person name="Nusbaum C."/>
            <person name="Birren B."/>
        </authorList>
    </citation>
    <scope>NUCLEOTIDE SEQUENCE [LARGE SCALE GENOMIC DNA]</scope>
    <source>
        <strain evidence="6">floridensis</strain>
    </source>
</reference>
<evidence type="ECO:0000256" key="1">
    <source>
        <dbReference type="ARBA" id="ARBA00005436"/>
    </source>
</evidence>
<dbReference type="InParanoid" id="L2GSK8"/>
<dbReference type="HOGENOM" id="CLU_2308025_0_0_1"/>
<accession>L2GSK8</accession>
<dbReference type="AlphaFoldDB" id="L2GSK8"/>
<evidence type="ECO:0000256" key="2">
    <source>
        <dbReference type="ARBA" id="ARBA00022980"/>
    </source>
</evidence>
<dbReference type="OrthoDB" id="1227494at2759"/>
<proteinExistence type="inferred from homology"/>
<dbReference type="Proteomes" id="UP000011081">
    <property type="component" value="Unassembled WGS sequence"/>
</dbReference>
<dbReference type="EMBL" id="GL877453">
    <property type="protein sequence ID" value="ELA46278.1"/>
    <property type="molecule type" value="Genomic_DNA"/>
</dbReference>
<dbReference type="RefSeq" id="XP_008075255.1">
    <property type="nucleotide sequence ID" value="XM_008077064.1"/>
</dbReference>
<gene>
    <name evidence="5" type="ORF">VCUG_02245</name>
</gene>
<feature type="region of interest" description="Disordered" evidence="4">
    <location>
        <begin position="65"/>
        <end position="100"/>
    </location>
</feature>
<dbReference type="GO" id="GO:1990904">
    <property type="term" value="C:ribonucleoprotein complex"/>
    <property type="evidence" value="ECO:0007669"/>
    <property type="project" value="UniProtKB-KW"/>
</dbReference>
<dbReference type="Pfam" id="PF00428">
    <property type="entry name" value="Ribosomal_60s"/>
    <property type="match status" value="1"/>
</dbReference>
<evidence type="ECO:0000256" key="4">
    <source>
        <dbReference type="SAM" id="MobiDB-lite"/>
    </source>
</evidence>
<dbReference type="GeneID" id="19880109"/>
<dbReference type="GO" id="GO:0005840">
    <property type="term" value="C:ribosome"/>
    <property type="evidence" value="ECO:0007669"/>
    <property type="project" value="UniProtKB-KW"/>
</dbReference>
<keyword evidence="6" id="KW-1185">Reference proteome</keyword>
<evidence type="ECO:0008006" key="7">
    <source>
        <dbReference type="Google" id="ProtNLM"/>
    </source>
</evidence>
<dbReference type="VEuPathDB" id="MicrosporidiaDB:VCUG_02245"/>
<protein>
    <recommendedName>
        <fullName evidence="7">60S acidic ribosomal protein P2</fullName>
    </recommendedName>
</protein>
<dbReference type="InterPro" id="IPR038716">
    <property type="entry name" value="P1/P2_N_sf"/>
</dbReference>
<organism evidence="5 6">
    <name type="scientific">Vavraia culicis (isolate floridensis)</name>
    <name type="common">Microsporidian parasite</name>
    <dbReference type="NCBI Taxonomy" id="948595"/>
    <lineage>
        <taxon>Eukaryota</taxon>
        <taxon>Fungi</taxon>
        <taxon>Fungi incertae sedis</taxon>
        <taxon>Microsporidia</taxon>
        <taxon>Pleistophoridae</taxon>
        <taxon>Vavraia</taxon>
    </lineage>
</organism>
<comment type="similarity">
    <text evidence="1">Belongs to the eukaryotic ribosomal protein P1/P2 family.</text>
</comment>
<dbReference type="Gene3D" id="1.10.10.1410">
    <property type="match status" value="1"/>
</dbReference>
<evidence type="ECO:0000256" key="3">
    <source>
        <dbReference type="ARBA" id="ARBA00023274"/>
    </source>
</evidence>
<name>L2GSK8_VAVCU</name>
<keyword evidence="3" id="KW-0687">Ribonucleoprotein</keyword>
<evidence type="ECO:0000313" key="5">
    <source>
        <dbReference type="EMBL" id="ELA46278.1"/>
    </source>
</evidence>
<dbReference type="OMA" id="YVAAYVM"/>
<keyword evidence="2" id="KW-0689">Ribosomal protein</keyword>
<feature type="compositionally biased region" description="Basic and acidic residues" evidence="4">
    <location>
        <begin position="72"/>
        <end position="91"/>
    </location>
</feature>
<dbReference type="FunFam" id="1.10.10.1410:FF:000002">
    <property type="entry name" value="60S acidic ribosomal protein P2"/>
    <property type="match status" value="1"/>
</dbReference>